<comment type="caution">
    <text evidence="1">The sequence shown here is derived from an EMBL/GenBank/DDBJ whole genome shotgun (WGS) entry which is preliminary data.</text>
</comment>
<keyword evidence="2" id="KW-1185">Reference proteome</keyword>
<reference evidence="1 2" key="1">
    <citation type="journal article" date="2022" name="G3 (Bethesda)">
        <title>Whole-genome sequence and methylome profiling of the almond [Prunus dulcis (Mill.) D.A. Webb] cultivar 'Nonpareil'.</title>
        <authorList>
            <person name="D'Amico-Willman K.M."/>
            <person name="Ouma W.Z."/>
            <person name="Meulia T."/>
            <person name="Sideli G.M."/>
            <person name="Gradziel T.M."/>
            <person name="Fresnedo-Ramirez J."/>
        </authorList>
    </citation>
    <scope>NUCLEOTIDE SEQUENCE [LARGE SCALE GENOMIC DNA]</scope>
    <source>
        <strain evidence="1">Clone GOH B32 T37-40</strain>
    </source>
</reference>
<dbReference type="Proteomes" id="UP001054821">
    <property type="component" value="Chromosome 7"/>
</dbReference>
<evidence type="ECO:0000313" key="2">
    <source>
        <dbReference type="Proteomes" id="UP001054821"/>
    </source>
</evidence>
<proteinExistence type="predicted"/>
<dbReference type="PANTHER" id="PTHR33240">
    <property type="entry name" value="OS08G0508500 PROTEIN"/>
    <property type="match status" value="1"/>
</dbReference>
<dbReference type="EMBL" id="JAJFAZ020000007">
    <property type="protein sequence ID" value="KAI5317112.1"/>
    <property type="molecule type" value="Genomic_DNA"/>
</dbReference>
<evidence type="ECO:0000313" key="1">
    <source>
        <dbReference type="EMBL" id="KAI5317112.1"/>
    </source>
</evidence>
<sequence>MLKLDITVDELSRSRLMIQELNQGEQRAMGMIKIELMIGDLKSNTLFHVIDAMTSCNLLLGRLWVHENGIVPSTLHECFKFYRGGADAKFYINEDVAFEVIPVEVHSTGQAITRKYEHSKCLSAEKNGDNKSKSTAFRQMGSLLIDLQKMCRKSSVPGFVRPLQDATRRKYLPVKRTKEGFDPNAYKLMSKAGYDFGLSSSLRELNPDVTGERTHGLS</sequence>
<gene>
    <name evidence="1" type="ORF">L3X38_036819</name>
</gene>
<protein>
    <submittedName>
        <fullName evidence="1">Uncharacterized protein</fullName>
    </submittedName>
</protein>
<dbReference type="AlphaFoldDB" id="A0AAD4V3X7"/>
<name>A0AAD4V3X7_PRUDU</name>
<dbReference type="PANTHER" id="PTHR33240:SF15">
    <property type="entry name" value="GAG-PRO-LIKE PROTEIN"/>
    <property type="match status" value="1"/>
</dbReference>
<accession>A0AAD4V3X7</accession>
<organism evidence="1 2">
    <name type="scientific">Prunus dulcis</name>
    <name type="common">Almond</name>
    <name type="synonym">Amygdalus dulcis</name>
    <dbReference type="NCBI Taxonomy" id="3755"/>
    <lineage>
        <taxon>Eukaryota</taxon>
        <taxon>Viridiplantae</taxon>
        <taxon>Streptophyta</taxon>
        <taxon>Embryophyta</taxon>
        <taxon>Tracheophyta</taxon>
        <taxon>Spermatophyta</taxon>
        <taxon>Magnoliopsida</taxon>
        <taxon>eudicotyledons</taxon>
        <taxon>Gunneridae</taxon>
        <taxon>Pentapetalae</taxon>
        <taxon>rosids</taxon>
        <taxon>fabids</taxon>
        <taxon>Rosales</taxon>
        <taxon>Rosaceae</taxon>
        <taxon>Amygdaloideae</taxon>
        <taxon>Amygdaleae</taxon>
        <taxon>Prunus</taxon>
    </lineage>
</organism>